<reference evidence="9" key="1">
    <citation type="submission" date="2020-05" db="EMBL/GenBank/DDBJ databases">
        <title>Frigoriglobus tundricola gen. nov., sp. nov., a psychrotolerant cellulolytic planctomycete of the family Gemmataceae with two divergent copies of 16S rRNA gene.</title>
        <authorList>
            <person name="Kulichevskaya I.S."/>
            <person name="Ivanova A.A."/>
            <person name="Naumoff D.G."/>
            <person name="Beletsky A.V."/>
            <person name="Rijpstra W.I.C."/>
            <person name="Sinninghe Damste J.S."/>
            <person name="Mardanov A.V."/>
            <person name="Ravin N.V."/>
            <person name="Dedysh S.N."/>
        </authorList>
    </citation>
    <scope>NUCLEOTIDE SEQUENCE [LARGE SCALE GENOMIC DNA]</scope>
    <source>
        <strain evidence="9">PL17</strain>
    </source>
</reference>
<evidence type="ECO:0000256" key="2">
    <source>
        <dbReference type="ARBA" id="ARBA00022552"/>
    </source>
</evidence>
<feature type="binding site" evidence="6">
    <location>
        <position position="144"/>
    </location>
    <ligand>
        <name>S-adenosyl-L-methionine</name>
        <dbReference type="ChEBI" id="CHEBI:59789"/>
    </ligand>
</feature>
<feature type="compositionally biased region" description="Basic residues" evidence="7">
    <location>
        <begin position="327"/>
        <end position="343"/>
    </location>
</feature>
<dbReference type="EC" id="2.1.1.199" evidence="6"/>
<keyword evidence="3 6" id="KW-0489">Methyltransferase</keyword>
<feature type="binding site" evidence="6">
    <location>
        <position position="75"/>
    </location>
    <ligand>
        <name>S-adenosyl-L-methionine</name>
        <dbReference type="ChEBI" id="CHEBI:59789"/>
    </ligand>
</feature>
<dbReference type="AlphaFoldDB" id="A0A6M5YWQ1"/>
<keyword evidence="6" id="KW-0963">Cytoplasm</keyword>
<gene>
    <name evidence="6" type="primary">rsmH</name>
    <name evidence="8" type="ORF">FTUN_5406</name>
</gene>
<dbReference type="SUPFAM" id="SSF53335">
    <property type="entry name" value="S-adenosyl-L-methionine-dependent methyltransferases"/>
    <property type="match status" value="1"/>
</dbReference>
<evidence type="ECO:0000256" key="1">
    <source>
        <dbReference type="ARBA" id="ARBA00010396"/>
    </source>
</evidence>
<dbReference type="SUPFAM" id="SSF81799">
    <property type="entry name" value="Putative methyltransferase TM0872, insert domain"/>
    <property type="match status" value="1"/>
</dbReference>
<dbReference type="PIRSF" id="PIRSF004486">
    <property type="entry name" value="MraW"/>
    <property type="match status" value="1"/>
</dbReference>
<dbReference type="InterPro" id="IPR023397">
    <property type="entry name" value="SAM-dep_MeTrfase_MraW_recog"/>
</dbReference>
<dbReference type="EMBL" id="CP053452">
    <property type="protein sequence ID" value="QJW97826.1"/>
    <property type="molecule type" value="Genomic_DNA"/>
</dbReference>
<dbReference type="NCBIfam" id="TIGR00006">
    <property type="entry name" value="16S rRNA (cytosine(1402)-N(4))-methyltransferase RsmH"/>
    <property type="match status" value="1"/>
</dbReference>
<proteinExistence type="inferred from homology"/>
<keyword evidence="5 6" id="KW-0949">S-adenosyl-L-methionine</keyword>
<evidence type="ECO:0000256" key="7">
    <source>
        <dbReference type="SAM" id="MobiDB-lite"/>
    </source>
</evidence>
<sequence>MSDEAPKKKRRPFWRKRVRRSTAAGEHKPVLLTEVLAALDPRPGQTVIDCTLGFAGHAVELLRRVSPDGLLIATDLDAGNLAPEPPAWAARAGDGGSARAKLEAAGGLFALHHSNFAGLPTVLALEGVTHADGLLADLGMSSMQVDDRDRGFSFMRDGPLDMRMDRARGRTAADLLNALSADELAACFRDLGDEPRADAIAAAIVSQRRVKPVERTKELRALVEAAAPVRVDRTPGAPPERRQLLAPVTRVFQALRILTNRELANLQQLLRVIPTVLKPGGVAAIISFHSGEDRLVKAAFRDGLRTGVYAAAAPDAIRPTLDERRANPRSRSAKLRWAKRAPV</sequence>
<dbReference type="GO" id="GO:0071424">
    <property type="term" value="F:rRNA (cytosine-N4-)-methyltransferase activity"/>
    <property type="evidence" value="ECO:0007669"/>
    <property type="project" value="UniProtKB-UniRule"/>
</dbReference>
<comment type="catalytic activity">
    <reaction evidence="6">
        <text>cytidine(1402) in 16S rRNA + S-adenosyl-L-methionine = N(4)-methylcytidine(1402) in 16S rRNA + S-adenosyl-L-homocysteine + H(+)</text>
        <dbReference type="Rhea" id="RHEA:42928"/>
        <dbReference type="Rhea" id="RHEA-COMP:10286"/>
        <dbReference type="Rhea" id="RHEA-COMP:10287"/>
        <dbReference type="ChEBI" id="CHEBI:15378"/>
        <dbReference type="ChEBI" id="CHEBI:57856"/>
        <dbReference type="ChEBI" id="CHEBI:59789"/>
        <dbReference type="ChEBI" id="CHEBI:74506"/>
        <dbReference type="ChEBI" id="CHEBI:82748"/>
        <dbReference type="EC" id="2.1.1.199"/>
    </reaction>
</comment>
<name>A0A6M5YWQ1_9BACT</name>
<keyword evidence="2 6" id="KW-0698">rRNA processing</keyword>
<dbReference type="Gene3D" id="3.40.50.150">
    <property type="entry name" value="Vaccinia Virus protein VP39"/>
    <property type="match status" value="1"/>
</dbReference>
<evidence type="ECO:0000313" key="9">
    <source>
        <dbReference type="Proteomes" id="UP000503447"/>
    </source>
</evidence>
<evidence type="ECO:0000313" key="8">
    <source>
        <dbReference type="EMBL" id="QJW97826.1"/>
    </source>
</evidence>
<dbReference type="Pfam" id="PF01795">
    <property type="entry name" value="Methyltransf_5"/>
    <property type="match status" value="1"/>
</dbReference>
<comment type="subcellular location">
    <subcellularLocation>
        <location evidence="6">Cytoplasm</location>
    </subcellularLocation>
</comment>
<keyword evidence="4 6" id="KW-0808">Transferase</keyword>
<feature type="region of interest" description="Disordered" evidence="7">
    <location>
        <begin position="322"/>
        <end position="343"/>
    </location>
</feature>
<protein>
    <recommendedName>
        <fullName evidence="6">Ribosomal RNA small subunit methyltransferase H</fullName>
        <ecNumber evidence="6">2.1.1.199</ecNumber>
    </recommendedName>
    <alternativeName>
        <fullName evidence="6">16S rRNA m(4)C1402 methyltransferase</fullName>
    </alternativeName>
    <alternativeName>
        <fullName evidence="6">rRNA (cytosine-N(4)-)-methyltransferase RsmH</fullName>
    </alternativeName>
</protein>
<evidence type="ECO:0000256" key="5">
    <source>
        <dbReference type="ARBA" id="ARBA00022691"/>
    </source>
</evidence>
<accession>A0A6M5YWQ1</accession>
<evidence type="ECO:0000256" key="6">
    <source>
        <dbReference type="HAMAP-Rule" id="MF_01007"/>
    </source>
</evidence>
<dbReference type="KEGG" id="ftj:FTUN_5406"/>
<dbReference type="Gene3D" id="1.10.150.170">
    <property type="entry name" value="Putative methyltransferase TM0872, insert domain"/>
    <property type="match status" value="1"/>
</dbReference>
<dbReference type="PANTHER" id="PTHR11265">
    <property type="entry name" value="S-ADENOSYL-METHYLTRANSFERASE MRAW"/>
    <property type="match status" value="1"/>
</dbReference>
<evidence type="ECO:0000256" key="4">
    <source>
        <dbReference type="ARBA" id="ARBA00022679"/>
    </source>
</evidence>
<comment type="similarity">
    <text evidence="1 6">Belongs to the methyltransferase superfamily. RsmH family.</text>
</comment>
<organism evidence="8 9">
    <name type="scientific">Frigoriglobus tundricola</name>
    <dbReference type="NCBI Taxonomy" id="2774151"/>
    <lineage>
        <taxon>Bacteria</taxon>
        <taxon>Pseudomonadati</taxon>
        <taxon>Planctomycetota</taxon>
        <taxon>Planctomycetia</taxon>
        <taxon>Gemmatales</taxon>
        <taxon>Gemmataceae</taxon>
        <taxon>Frigoriglobus</taxon>
    </lineage>
</organism>
<feature type="binding site" evidence="6">
    <location>
        <begin position="55"/>
        <end position="57"/>
    </location>
    <ligand>
        <name>S-adenosyl-L-methionine</name>
        <dbReference type="ChEBI" id="CHEBI:59789"/>
    </ligand>
</feature>
<dbReference type="HAMAP" id="MF_01007">
    <property type="entry name" value="16SrRNA_methyltr_H"/>
    <property type="match status" value="1"/>
</dbReference>
<dbReference type="PANTHER" id="PTHR11265:SF0">
    <property type="entry name" value="12S RRNA N4-METHYLCYTIDINE METHYLTRANSFERASE"/>
    <property type="match status" value="1"/>
</dbReference>
<feature type="binding site" evidence="6">
    <location>
        <position position="116"/>
    </location>
    <ligand>
        <name>S-adenosyl-L-methionine</name>
        <dbReference type="ChEBI" id="CHEBI:59789"/>
    </ligand>
</feature>
<dbReference type="GO" id="GO:0070475">
    <property type="term" value="P:rRNA base methylation"/>
    <property type="evidence" value="ECO:0007669"/>
    <property type="project" value="UniProtKB-UniRule"/>
</dbReference>
<comment type="function">
    <text evidence="6">Specifically methylates the N4 position of cytidine in position 1402 (C1402) of 16S rRNA.</text>
</comment>
<dbReference type="GO" id="GO:0005737">
    <property type="term" value="C:cytoplasm"/>
    <property type="evidence" value="ECO:0007669"/>
    <property type="project" value="UniProtKB-SubCell"/>
</dbReference>
<dbReference type="InterPro" id="IPR002903">
    <property type="entry name" value="RsmH"/>
</dbReference>
<dbReference type="Proteomes" id="UP000503447">
    <property type="component" value="Chromosome"/>
</dbReference>
<dbReference type="InterPro" id="IPR029063">
    <property type="entry name" value="SAM-dependent_MTases_sf"/>
</dbReference>
<keyword evidence="9" id="KW-1185">Reference proteome</keyword>
<feature type="binding site" evidence="6">
    <location>
        <position position="137"/>
    </location>
    <ligand>
        <name>S-adenosyl-L-methionine</name>
        <dbReference type="ChEBI" id="CHEBI:59789"/>
    </ligand>
</feature>
<evidence type="ECO:0000256" key="3">
    <source>
        <dbReference type="ARBA" id="ARBA00022603"/>
    </source>
</evidence>
<dbReference type="RefSeq" id="WP_171473130.1">
    <property type="nucleotide sequence ID" value="NZ_CP053452.2"/>
</dbReference>